<feature type="region of interest" description="Disordered" evidence="1">
    <location>
        <begin position="158"/>
        <end position="217"/>
    </location>
</feature>
<feature type="region of interest" description="Disordered" evidence="1">
    <location>
        <begin position="79"/>
        <end position="138"/>
    </location>
</feature>
<feature type="compositionally biased region" description="Low complexity" evidence="1">
    <location>
        <begin position="110"/>
        <end position="137"/>
    </location>
</feature>
<keyword evidence="3" id="KW-1185">Reference proteome</keyword>
<feature type="region of interest" description="Disordered" evidence="1">
    <location>
        <begin position="375"/>
        <end position="404"/>
    </location>
</feature>
<evidence type="ECO:0000256" key="1">
    <source>
        <dbReference type="SAM" id="MobiDB-lite"/>
    </source>
</evidence>
<dbReference type="AlphaFoldDB" id="A0A0S4JNL4"/>
<dbReference type="VEuPathDB" id="TriTrypDB:BSAL_34275"/>
<proteinExistence type="predicted"/>
<protein>
    <submittedName>
        <fullName evidence="2">Uncharacterized protein</fullName>
    </submittedName>
</protein>
<feature type="compositionally biased region" description="Polar residues" evidence="1">
    <location>
        <begin position="345"/>
        <end position="361"/>
    </location>
</feature>
<feature type="region of interest" description="Disordered" evidence="1">
    <location>
        <begin position="282"/>
        <end position="361"/>
    </location>
</feature>
<reference evidence="3" key="1">
    <citation type="submission" date="2015-09" db="EMBL/GenBank/DDBJ databases">
        <authorList>
            <consortium name="Pathogen Informatics"/>
        </authorList>
    </citation>
    <scope>NUCLEOTIDE SEQUENCE [LARGE SCALE GENOMIC DNA]</scope>
    <source>
        <strain evidence="3">Lake Konstanz</strain>
    </source>
</reference>
<sequence>MSQVKANSEERLRKLPAALQPIFIRCKRVLTDNEWELLTLVTPEQRCAALGMQLEGQHVNSIIAYLLTATEQTRIMRDAGKPRVHARQGSAGVPSAARGGATTNSDARRSISPSQRQRTSSPSLSHSSPSTQQHQRPVIPSTIASRLKLAMAPPVLLRQQQTTQRQSPRAGSRSPSGNANTSSRGRGLTPPPQLRSIAMPRKASPGPSDRVSGAAMARAVSPIAPPRFAPAQHHLSVSSPRGGHVGTGASSPSPLHSSSLFPHSTASKTERALFQQREELAFTREGQRQPSTHLASADPGTPTTPTAASPLRRSHSQSNVLARRDSQSGSFSPRDDGRRRDYHQLGSNGANPRSSLSQQSSLNTPAHYALAMVRNASSTSSAGRTSPSTRSDTAAATGADGLIQQRLSPGRATRWQSDFAAKLRDVGLDLGSWCNLSVSEHDEFFSYWRMSQLQVAMVRAAYPGVC</sequence>
<feature type="compositionally biased region" description="Basic and acidic residues" evidence="1">
    <location>
        <begin position="333"/>
        <end position="343"/>
    </location>
</feature>
<feature type="compositionally biased region" description="Low complexity" evidence="1">
    <location>
        <begin position="250"/>
        <end position="264"/>
    </location>
</feature>
<name>A0A0S4JNL4_BODSA</name>
<gene>
    <name evidence="2" type="ORF">BSAL_34275</name>
</gene>
<dbReference type="Proteomes" id="UP000051952">
    <property type="component" value="Unassembled WGS sequence"/>
</dbReference>
<dbReference type="EMBL" id="CYKH01001973">
    <property type="protein sequence ID" value="CUG91816.1"/>
    <property type="molecule type" value="Genomic_DNA"/>
</dbReference>
<feature type="compositionally biased region" description="Low complexity" evidence="1">
    <location>
        <begin position="295"/>
        <end position="310"/>
    </location>
</feature>
<organism evidence="2 3">
    <name type="scientific">Bodo saltans</name>
    <name type="common">Flagellated protozoan</name>
    <dbReference type="NCBI Taxonomy" id="75058"/>
    <lineage>
        <taxon>Eukaryota</taxon>
        <taxon>Discoba</taxon>
        <taxon>Euglenozoa</taxon>
        <taxon>Kinetoplastea</taxon>
        <taxon>Metakinetoplastina</taxon>
        <taxon>Eubodonida</taxon>
        <taxon>Bodonidae</taxon>
        <taxon>Bodo</taxon>
    </lineage>
</organism>
<feature type="compositionally biased region" description="Low complexity" evidence="1">
    <location>
        <begin position="376"/>
        <end position="391"/>
    </location>
</feature>
<feature type="compositionally biased region" description="Polar residues" evidence="1">
    <location>
        <begin position="167"/>
        <end position="184"/>
    </location>
</feature>
<evidence type="ECO:0000313" key="2">
    <source>
        <dbReference type="EMBL" id="CUG91816.1"/>
    </source>
</evidence>
<accession>A0A0S4JNL4</accession>
<evidence type="ECO:0000313" key="3">
    <source>
        <dbReference type="Proteomes" id="UP000051952"/>
    </source>
</evidence>
<feature type="region of interest" description="Disordered" evidence="1">
    <location>
        <begin position="233"/>
        <end position="269"/>
    </location>
</feature>